<dbReference type="GO" id="GO:0055070">
    <property type="term" value="P:copper ion homeostasis"/>
    <property type="evidence" value="ECO:0007669"/>
    <property type="project" value="TreeGrafter"/>
</dbReference>
<dbReference type="SUPFAM" id="SSF55008">
    <property type="entry name" value="HMA, heavy metal-associated domain"/>
    <property type="match status" value="7"/>
</dbReference>
<reference evidence="15" key="1">
    <citation type="journal article" date="2014" name="Genome Announc.">
        <title>De novo whole-genome sequence and genome annotation of Lichtheimia ramosa.</title>
        <authorList>
            <person name="Linde J."/>
            <person name="Schwartze V."/>
            <person name="Binder U."/>
            <person name="Lass-Florl C."/>
            <person name="Voigt K."/>
            <person name="Horn F."/>
        </authorList>
    </citation>
    <scope>NUCLEOTIDE SEQUENCE</scope>
    <source>
        <strain evidence="15">JMRC FSU:6197</strain>
    </source>
</reference>
<dbReference type="PROSITE" id="PS50846">
    <property type="entry name" value="HMA_2"/>
    <property type="match status" value="6"/>
</dbReference>
<dbReference type="InterPro" id="IPR023298">
    <property type="entry name" value="ATPase_P-typ_TM_dom_sf"/>
</dbReference>
<keyword evidence="5" id="KW-0677">Repeat</keyword>
<keyword evidence="9 13" id="KW-1133">Transmembrane helix</keyword>
<keyword evidence="4" id="KW-0479">Metal-binding</keyword>
<dbReference type="GO" id="GO:0043682">
    <property type="term" value="F:P-type divalent copper transporter activity"/>
    <property type="evidence" value="ECO:0007669"/>
    <property type="project" value="TreeGrafter"/>
</dbReference>
<dbReference type="InterPro" id="IPR017969">
    <property type="entry name" value="Heavy-metal-associated_CS"/>
</dbReference>
<dbReference type="CDD" id="cd02094">
    <property type="entry name" value="P-type_ATPase_Cu-like"/>
    <property type="match status" value="1"/>
</dbReference>
<dbReference type="InterPro" id="IPR018303">
    <property type="entry name" value="ATPase_P-typ_P_site"/>
</dbReference>
<feature type="domain" description="HMA" evidence="14">
    <location>
        <begin position="585"/>
        <end position="651"/>
    </location>
</feature>
<dbReference type="SFLD" id="SFLDS00003">
    <property type="entry name" value="Haloacid_Dehalogenase"/>
    <property type="match status" value="1"/>
</dbReference>
<organism evidence="15">
    <name type="scientific">Lichtheimia ramosa</name>
    <dbReference type="NCBI Taxonomy" id="688394"/>
    <lineage>
        <taxon>Eukaryota</taxon>
        <taxon>Fungi</taxon>
        <taxon>Fungi incertae sedis</taxon>
        <taxon>Mucoromycota</taxon>
        <taxon>Mucoromycotina</taxon>
        <taxon>Mucoromycetes</taxon>
        <taxon>Mucorales</taxon>
        <taxon>Lichtheimiaceae</taxon>
        <taxon>Lichtheimia</taxon>
    </lineage>
</organism>
<feature type="domain" description="HMA" evidence="14">
    <location>
        <begin position="407"/>
        <end position="475"/>
    </location>
</feature>
<evidence type="ECO:0000256" key="8">
    <source>
        <dbReference type="ARBA" id="ARBA00022967"/>
    </source>
</evidence>
<dbReference type="PRINTS" id="PR00119">
    <property type="entry name" value="CATATPASE"/>
</dbReference>
<name>A0A077WG22_9FUNG</name>
<dbReference type="GO" id="GO:0016887">
    <property type="term" value="F:ATP hydrolysis activity"/>
    <property type="evidence" value="ECO:0007669"/>
    <property type="project" value="InterPro"/>
</dbReference>
<dbReference type="Gene3D" id="3.40.1110.10">
    <property type="entry name" value="Calcium-transporting ATPase, cytoplasmic domain N"/>
    <property type="match status" value="1"/>
</dbReference>
<keyword evidence="3 13" id="KW-0812">Transmembrane</keyword>
<dbReference type="NCBIfam" id="TIGR01494">
    <property type="entry name" value="ATPase_P-type"/>
    <property type="match status" value="1"/>
</dbReference>
<evidence type="ECO:0000256" key="5">
    <source>
        <dbReference type="ARBA" id="ARBA00022737"/>
    </source>
</evidence>
<comment type="subcellular location">
    <subcellularLocation>
        <location evidence="1">Endomembrane system</location>
        <topology evidence="1">Multi-pass membrane protein</topology>
    </subcellularLocation>
</comment>
<evidence type="ECO:0000256" key="10">
    <source>
        <dbReference type="ARBA" id="ARBA00023008"/>
    </source>
</evidence>
<dbReference type="SUPFAM" id="SSF81665">
    <property type="entry name" value="Calcium ATPase, transmembrane domain M"/>
    <property type="match status" value="1"/>
</dbReference>
<dbReference type="GO" id="GO:0005524">
    <property type="term" value="F:ATP binding"/>
    <property type="evidence" value="ECO:0007669"/>
    <property type="project" value="InterPro"/>
</dbReference>
<dbReference type="Pfam" id="PF00702">
    <property type="entry name" value="Hydrolase"/>
    <property type="match status" value="2"/>
</dbReference>
<evidence type="ECO:0000259" key="14">
    <source>
        <dbReference type="PROSITE" id="PS50846"/>
    </source>
</evidence>
<dbReference type="InterPro" id="IPR059000">
    <property type="entry name" value="ATPase_P-type_domA"/>
</dbReference>
<dbReference type="Gene3D" id="2.70.150.10">
    <property type="entry name" value="Calcium-transporting ATPase, cytoplasmic transduction domain A"/>
    <property type="match status" value="1"/>
</dbReference>
<dbReference type="SFLD" id="SFLDG00002">
    <property type="entry name" value="C1.7:_P-type_atpase_like"/>
    <property type="match status" value="1"/>
</dbReference>
<evidence type="ECO:0000256" key="11">
    <source>
        <dbReference type="ARBA" id="ARBA00023136"/>
    </source>
</evidence>
<accession>A0A077WG22</accession>
<dbReference type="OrthoDB" id="432719at2759"/>
<protein>
    <recommendedName>
        <fullName evidence="14">HMA domain-containing protein</fullName>
    </recommendedName>
</protein>
<dbReference type="InterPro" id="IPR036412">
    <property type="entry name" value="HAD-like_sf"/>
</dbReference>
<feature type="transmembrane region" description="Helical" evidence="13">
    <location>
        <begin position="1464"/>
        <end position="1484"/>
    </location>
</feature>
<keyword evidence="11 13" id="KW-0472">Membrane</keyword>
<comment type="similarity">
    <text evidence="2">Belongs to the cation transport ATPase (P-type) (TC 3.A.3) family. Type IB subfamily.</text>
</comment>
<feature type="domain" description="HMA" evidence="14">
    <location>
        <begin position="174"/>
        <end position="242"/>
    </location>
</feature>
<dbReference type="Gene3D" id="1.20.1110.10">
    <property type="entry name" value="Calcium-transporting ATPase, transmembrane domain"/>
    <property type="match status" value="1"/>
</dbReference>
<keyword evidence="6" id="KW-0813">Transport</keyword>
<dbReference type="InterPro" id="IPR036163">
    <property type="entry name" value="HMA_dom_sf"/>
</dbReference>
<dbReference type="PROSITE" id="PS00154">
    <property type="entry name" value="ATPASE_E1_E2"/>
    <property type="match status" value="1"/>
</dbReference>
<dbReference type="Pfam" id="PF00403">
    <property type="entry name" value="HMA"/>
    <property type="match status" value="6"/>
</dbReference>
<feature type="transmembrane region" description="Helical" evidence="13">
    <location>
        <begin position="1490"/>
        <end position="1513"/>
    </location>
</feature>
<dbReference type="InterPro" id="IPR006121">
    <property type="entry name" value="HMA_dom"/>
</dbReference>
<dbReference type="InterPro" id="IPR044492">
    <property type="entry name" value="P_typ_ATPase_HD_dom"/>
</dbReference>
<feature type="region of interest" description="Disordered" evidence="12">
    <location>
        <begin position="840"/>
        <end position="860"/>
    </location>
</feature>
<feature type="transmembrane region" description="Helical" evidence="13">
    <location>
        <begin position="991"/>
        <end position="1010"/>
    </location>
</feature>
<dbReference type="PANTHER" id="PTHR43520:SF8">
    <property type="entry name" value="P-TYPE CU(+) TRANSPORTER"/>
    <property type="match status" value="1"/>
</dbReference>
<feature type="region of interest" description="Disordered" evidence="12">
    <location>
        <begin position="1098"/>
        <end position="1123"/>
    </location>
</feature>
<evidence type="ECO:0000256" key="9">
    <source>
        <dbReference type="ARBA" id="ARBA00022989"/>
    </source>
</evidence>
<dbReference type="GO" id="GO:0005507">
    <property type="term" value="F:copper ion binding"/>
    <property type="evidence" value="ECO:0007669"/>
    <property type="project" value="InterPro"/>
</dbReference>
<feature type="transmembrane region" description="Helical" evidence="13">
    <location>
        <begin position="1030"/>
        <end position="1050"/>
    </location>
</feature>
<feature type="domain" description="HMA" evidence="14">
    <location>
        <begin position="79"/>
        <end position="146"/>
    </location>
</feature>
<keyword evidence="6" id="KW-0406">Ion transport</keyword>
<evidence type="ECO:0000256" key="6">
    <source>
        <dbReference type="ARBA" id="ARBA00022796"/>
    </source>
</evidence>
<dbReference type="SFLD" id="SFLDF00027">
    <property type="entry name" value="p-type_atpase"/>
    <property type="match status" value="1"/>
</dbReference>
<dbReference type="FunFam" id="3.30.70.100:FF:000001">
    <property type="entry name" value="ATPase copper transporting beta"/>
    <property type="match status" value="2"/>
</dbReference>
<dbReference type="InterPro" id="IPR001757">
    <property type="entry name" value="P_typ_ATPase"/>
</dbReference>
<keyword evidence="10" id="KW-0186">Copper</keyword>
<evidence type="ECO:0000256" key="12">
    <source>
        <dbReference type="SAM" id="MobiDB-lite"/>
    </source>
</evidence>
<feature type="domain" description="HMA" evidence="14">
    <location>
        <begin position="494"/>
        <end position="562"/>
    </location>
</feature>
<evidence type="ECO:0000313" key="15">
    <source>
        <dbReference type="EMBL" id="CDS05632.1"/>
    </source>
</evidence>
<dbReference type="GO" id="GO:0016020">
    <property type="term" value="C:membrane"/>
    <property type="evidence" value="ECO:0007669"/>
    <property type="project" value="InterPro"/>
</dbReference>
<dbReference type="SUPFAM" id="SSF56784">
    <property type="entry name" value="HAD-like"/>
    <property type="match status" value="1"/>
</dbReference>
<evidence type="ECO:0000256" key="1">
    <source>
        <dbReference type="ARBA" id="ARBA00004127"/>
    </source>
</evidence>
<dbReference type="PROSITE" id="PS01047">
    <property type="entry name" value="HMA_1"/>
    <property type="match status" value="6"/>
</dbReference>
<dbReference type="CDD" id="cd00371">
    <property type="entry name" value="HMA"/>
    <property type="match status" value="7"/>
</dbReference>
<keyword evidence="6" id="KW-0187">Copper transport</keyword>
<dbReference type="Gene3D" id="3.30.70.100">
    <property type="match status" value="7"/>
</dbReference>
<feature type="transmembrane region" description="Helical" evidence="13">
    <location>
        <begin position="683"/>
        <end position="704"/>
    </location>
</feature>
<dbReference type="PRINTS" id="PR00942">
    <property type="entry name" value="CUATPASEI"/>
</dbReference>
<feature type="domain" description="HMA" evidence="14">
    <location>
        <begin position="4"/>
        <end position="70"/>
    </location>
</feature>
<feature type="transmembrane region" description="Helical" evidence="13">
    <location>
        <begin position="724"/>
        <end position="742"/>
    </location>
</feature>
<dbReference type="Gene3D" id="3.40.50.1000">
    <property type="entry name" value="HAD superfamily/HAD-like"/>
    <property type="match status" value="1"/>
</dbReference>
<dbReference type="InterPro" id="IPR006122">
    <property type="entry name" value="HMA_Cu_ion-bd"/>
</dbReference>
<dbReference type="NCBIfam" id="TIGR00003">
    <property type="entry name" value="copper ion binding protein"/>
    <property type="match status" value="3"/>
</dbReference>
<feature type="transmembrane region" description="Helical" evidence="13">
    <location>
        <begin position="762"/>
        <end position="784"/>
    </location>
</feature>
<keyword evidence="8" id="KW-1278">Translocase</keyword>
<evidence type="ECO:0000256" key="7">
    <source>
        <dbReference type="ARBA" id="ARBA00022842"/>
    </source>
</evidence>
<dbReference type="SUPFAM" id="SSF81653">
    <property type="entry name" value="Calcium ATPase, transduction domain A"/>
    <property type="match status" value="1"/>
</dbReference>
<dbReference type="EMBL" id="LK023317">
    <property type="protein sequence ID" value="CDS05632.1"/>
    <property type="molecule type" value="Genomic_DNA"/>
</dbReference>
<sequence>MSLHRIQVTISGMTCNSCVETVTHALQELPGVDSSSVSVDLKTGQATLAAQDQISSLVISTIQDLGYEATGDNKQEPPLHVTLSISGMTCSHCCNTIQHALSNLPGVVHDSIHVTLGSASLFLNDPHVMTKDQLAETIEDLGYDVDSVRFEYMGQEEANTGTPFDLEQSTPHYKIAKLSVSGMTCSHCTRTIAATLQGLPGAIVDSVQVDLGEQLATMVFQGDSITSDVLVNAIQDAGYDVEGRPRIDTMTSAQQASLQVAGTTLTPKNSASSIHSSNSQTTMNDAAGLRKVVMRVIGMTCHSCVTAVTDALEHGVPHIQPGSIRVNLETEMAMFISRRPEASRVRQVVEDRGYDVENIQIIHNLLPPLVISDDAQQGQPLSRSATNDSIASLGAVSVDTPSVAVPSKVTMQISGMTCASCVRNIEQGLSALPGVVPESVKVNLLVGVGSFSLRGDVLDEETIEQAVSRMGYTASNISIIAEQQSPSSELSNVYQADMIISGMFCMNCVDKVRHALQQLPGTKQDSINIDYDSGKTSFQYNGNNITRERIRQAILQLGFMAESVDVIKLIQEQQESDKKKDSSQVSTRLTVTGMTCSSCVANIERAILKQRGIFSCQVNLLAKSAVVQHDPAIIGARALANMIEQLGYKAELAPTGGMDTLMDQREAMRQSLNKEIGILKWRFYWSLVFAIPIVIFDMIFMMGLPHDNQVRMAFMTSITEGLTVGDVISFLLATPVQFWLGWPFYVKAYRALRYTRSANMETLVAMGTTVAYCASVGSIIAAMARHSHKEGMNYFETSVLLITFIHFGKWLEALAKGKTAETITKLMDLQPDKAILVEFSQASDKSPTTSSDDETTLATQPSINSTTKAKGVIQREHVPERMHEREIDANDIQVGDILKVNAGGRIPCDGKLWRGTTSTDESMITGESVPVAKKEGDDLITATINLSSPIYIRAIRVGGDTTLSRIIQLVQDAQASPKAPIEHVADKISSVFVPVVIVLALITFIIWEVATVYDLYPDEWVPMGGDKTTFSVMLGVSVLVIACPCGLGLASPTAVMVGTGIAARHGVLVKGGGYALEMASRITTIAFDKTGTLTQGKPVVTDSWTAPTPGASSESSSNDNDAERERAVWKLLGRVTSASNHPLSKAIAKHAKRVISPYEPDDEEDQQTNDDTFTGVTLKNAKEVAGRGVLATLALSPQVAVQFWPPHHRSQAESSQERLVNVFLGNQEWMNENRARYANKRQAQQCQDLLETWQNGGKSVVLLAMAPVGGGDERKHADGCNNECSCVVCRCSSGSICCSASRTMIVGQVAVADVVRPEAKDVVAQLRKQGIEVWMITGDNERTGRVIAEQLSIDKDCVLAGVKPEQKADKIRNLQQRGGVIRSNRRRLWKRNKNNYVQPVVAMVGDGINDSPSLAQADVGISVGSATDVAIEAASIVLIRNSLWDLLTMYDVSRAVVRRIRINFVWAFAYNVTAIPIAAGILYPGTGHGLPTYVAGIAMVASSISVVCSSLLLRLYRAPKYVREQQKQQNM</sequence>
<dbReference type="InterPro" id="IPR023299">
    <property type="entry name" value="ATPase_P-typ_cyto_dom_N"/>
</dbReference>
<dbReference type="PANTHER" id="PTHR43520">
    <property type="entry name" value="ATP7, ISOFORM B"/>
    <property type="match status" value="1"/>
</dbReference>
<evidence type="ECO:0000256" key="4">
    <source>
        <dbReference type="ARBA" id="ARBA00022723"/>
    </source>
</evidence>
<dbReference type="Pfam" id="PF00122">
    <property type="entry name" value="E1-E2_ATPase"/>
    <property type="match status" value="1"/>
</dbReference>
<dbReference type="InterPro" id="IPR023214">
    <property type="entry name" value="HAD_sf"/>
</dbReference>
<keyword evidence="7" id="KW-0460">Magnesium</keyword>
<evidence type="ECO:0000256" key="13">
    <source>
        <dbReference type="SAM" id="Phobius"/>
    </source>
</evidence>
<proteinExistence type="inferred from homology"/>
<dbReference type="InterPro" id="IPR008250">
    <property type="entry name" value="ATPase_P-typ_transduc_dom_A_sf"/>
</dbReference>
<gene>
    <name evidence="15" type="ORF">LRAMOSA08160</name>
</gene>
<evidence type="ECO:0000256" key="2">
    <source>
        <dbReference type="ARBA" id="ARBA00006024"/>
    </source>
</evidence>
<dbReference type="GO" id="GO:0012505">
    <property type="term" value="C:endomembrane system"/>
    <property type="evidence" value="ECO:0007669"/>
    <property type="project" value="UniProtKB-SubCell"/>
</dbReference>
<evidence type="ECO:0000256" key="3">
    <source>
        <dbReference type="ARBA" id="ARBA00022692"/>
    </source>
</evidence>